<dbReference type="GO" id="GO:0110155">
    <property type="term" value="P:NAD-cap decapping"/>
    <property type="evidence" value="ECO:0007669"/>
    <property type="project" value="TreeGrafter"/>
</dbReference>
<keyword evidence="2" id="KW-0547">Nucleotide-binding</keyword>
<dbReference type="EC" id="3.6.1.-" evidence="2"/>
<keyword evidence="2" id="KW-0540">Nuclease</keyword>
<dbReference type="PANTHER" id="PTHR12395">
    <property type="entry name" value="DOM-3 RELATED"/>
    <property type="match status" value="1"/>
</dbReference>
<gene>
    <name evidence="5 6" type="primary">LOC115633209</name>
</gene>
<keyword evidence="4" id="KW-1185">Reference proteome</keyword>
<dbReference type="PANTHER" id="PTHR12395:SF9">
    <property type="entry name" value="DECAPPING AND EXORIBONUCLEASE PROTEIN"/>
    <property type="match status" value="1"/>
</dbReference>
<dbReference type="GO" id="GO:0004518">
    <property type="term" value="F:nuclease activity"/>
    <property type="evidence" value="ECO:0007669"/>
    <property type="project" value="UniProtKB-KW"/>
</dbReference>
<dbReference type="GeneID" id="115633209"/>
<dbReference type="InterPro" id="IPR013961">
    <property type="entry name" value="RAI1"/>
</dbReference>
<dbReference type="GO" id="GO:0005829">
    <property type="term" value="C:cytosol"/>
    <property type="evidence" value="ECO:0007669"/>
    <property type="project" value="TreeGrafter"/>
</dbReference>
<dbReference type="GO" id="GO:0046872">
    <property type="term" value="F:metal ion binding"/>
    <property type="evidence" value="ECO:0007669"/>
    <property type="project" value="UniProtKB-KW"/>
</dbReference>
<dbReference type="GO" id="GO:0000166">
    <property type="term" value="F:nucleotide binding"/>
    <property type="evidence" value="ECO:0007669"/>
    <property type="project" value="UniProtKB-KW"/>
</dbReference>
<dbReference type="RefSeq" id="XP_030386452.1">
    <property type="nucleotide sequence ID" value="XM_030530592.1"/>
</dbReference>
<dbReference type="GO" id="GO:0003723">
    <property type="term" value="F:RNA binding"/>
    <property type="evidence" value="ECO:0007669"/>
    <property type="project" value="UniProtKB-KW"/>
</dbReference>
<evidence type="ECO:0000259" key="3">
    <source>
        <dbReference type="Pfam" id="PF08652"/>
    </source>
</evidence>
<keyword evidence="2" id="KW-0539">Nucleus</keyword>
<dbReference type="Pfam" id="PF08652">
    <property type="entry name" value="RAI1"/>
    <property type="match status" value="1"/>
</dbReference>
<evidence type="ECO:0000313" key="6">
    <source>
        <dbReference type="RefSeq" id="XP_030386453.1"/>
    </source>
</evidence>
<evidence type="ECO:0000313" key="4">
    <source>
        <dbReference type="Proteomes" id="UP000504634"/>
    </source>
</evidence>
<evidence type="ECO:0000256" key="1">
    <source>
        <dbReference type="ARBA" id="ARBA00006562"/>
    </source>
</evidence>
<name>A0A6J2UGC8_DROLE</name>
<dbReference type="GO" id="GO:0005634">
    <property type="term" value="C:nucleus"/>
    <property type="evidence" value="ECO:0007669"/>
    <property type="project" value="UniProtKB-SubCell"/>
</dbReference>
<feature type="domain" description="RAI1-like" evidence="3">
    <location>
        <begin position="28"/>
        <end position="367"/>
    </location>
</feature>
<keyword evidence="2" id="KW-0378">Hydrolase</keyword>
<dbReference type="CTD" id="10743"/>
<keyword evidence="2" id="KW-0694">RNA-binding</keyword>
<accession>A0A6J2UGC8</accession>
<proteinExistence type="inferred from homology"/>
<comment type="cofactor">
    <cofactor evidence="2">
        <name>a divalent metal cation</name>
        <dbReference type="ChEBI" id="CHEBI:60240"/>
    </cofactor>
</comment>
<dbReference type="Proteomes" id="UP000504634">
    <property type="component" value="Unplaced"/>
</dbReference>
<keyword evidence="2" id="KW-0479">Metal-binding</keyword>
<organism evidence="4 6">
    <name type="scientific">Drosophila lebanonensis</name>
    <name type="common">Fruit fly</name>
    <name type="synonym">Scaptodrosophila lebanonensis</name>
    <dbReference type="NCBI Taxonomy" id="7225"/>
    <lineage>
        <taxon>Eukaryota</taxon>
        <taxon>Metazoa</taxon>
        <taxon>Ecdysozoa</taxon>
        <taxon>Arthropoda</taxon>
        <taxon>Hexapoda</taxon>
        <taxon>Insecta</taxon>
        <taxon>Pterygota</taxon>
        <taxon>Neoptera</taxon>
        <taxon>Endopterygota</taxon>
        <taxon>Diptera</taxon>
        <taxon>Brachycera</taxon>
        <taxon>Muscomorpha</taxon>
        <taxon>Ephydroidea</taxon>
        <taxon>Drosophilidae</taxon>
        <taxon>Scaptodrosophila</taxon>
    </lineage>
</organism>
<comment type="subcellular location">
    <subcellularLocation>
        <location evidence="2">Nucleus</location>
    </subcellularLocation>
</comment>
<dbReference type="AlphaFoldDB" id="A0A6J2UGC8"/>
<dbReference type="OrthoDB" id="5853397at2759"/>
<dbReference type="GO" id="GO:0034353">
    <property type="term" value="F:mRNA 5'-diphosphatase activity"/>
    <property type="evidence" value="ECO:0007669"/>
    <property type="project" value="TreeGrafter"/>
</dbReference>
<evidence type="ECO:0000256" key="2">
    <source>
        <dbReference type="RuleBase" id="RU367113"/>
    </source>
</evidence>
<evidence type="ECO:0000313" key="5">
    <source>
        <dbReference type="RefSeq" id="XP_030386452.1"/>
    </source>
</evidence>
<comment type="function">
    <text evidence="2">Decapping enzyme for NAD-capped RNAs: specifically hydrolyzes the nicotinamide adenine dinucleotide (NAD) cap from a subset of RNAs by removing the entire NAD moiety from the 5'-end of an NAD-capped RNA.</text>
</comment>
<protein>
    <recommendedName>
        <fullName evidence="2">Decapping nuclease</fullName>
        <ecNumber evidence="2">3.6.1.-</ecNumber>
    </recommendedName>
</protein>
<dbReference type="InterPro" id="IPR039039">
    <property type="entry name" value="RAI1-like_fam"/>
</dbReference>
<sequence length="398" mass="45648">MSTYLKVPLDKYKCGQGRSAPPFPQFTKPEPIGFMSINGDAREYGNDAGHLGYFWRIPEPPLDLSAGIDQVHRKAVDPEYFDIHMFCKFIQNHRELLHPTESGALKLDADFVTFRGILRLIMCLPYDNKELCLRATQLNGTIYLSKLETDADREDRAKMTQHHLNMCSWGYKFEQYCLSAEPNVEPTTSVPVNENDEFNCFFRTKLGGLRVIFGAEMDGIKSDKSVDLNDPKVLANLKFVELKTTSVNMTPKQLRTFDRYKSLNWWAQSFLVGIESIFAGLRDNNGIVHNIREFIVSDLPRNKYWSPASMMLFLQHVLQELKMLMDIINDPYAVVQLDYKPGYSGIKYTIIRRSDEPQRTPNGHNELNKVHRFIPDSYRNLLNGTPLSATATNLTNSD</sequence>
<dbReference type="GO" id="GO:0000956">
    <property type="term" value="P:nuclear-transcribed mRNA catabolic process"/>
    <property type="evidence" value="ECO:0007669"/>
    <property type="project" value="TreeGrafter"/>
</dbReference>
<dbReference type="RefSeq" id="XP_030386453.1">
    <property type="nucleotide sequence ID" value="XM_030530593.1"/>
</dbReference>
<comment type="similarity">
    <text evidence="1 2">Belongs to the DXO/Dom3Z family.</text>
</comment>
<reference evidence="5 6" key="1">
    <citation type="submission" date="2025-04" db="UniProtKB">
        <authorList>
            <consortium name="RefSeq"/>
        </authorList>
    </citation>
    <scope>IDENTIFICATION</scope>
    <source>
        <strain evidence="5 6">11010-0011.00</strain>
        <tissue evidence="5 6">Whole body</tissue>
    </source>
</reference>